<evidence type="ECO:0000256" key="2">
    <source>
        <dbReference type="SAM" id="Phobius"/>
    </source>
</evidence>
<proteinExistence type="predicted"/>
<feature type="transmembrane region" description="Helical" evidence="2">
    <location>
        <begin position="89"/>
        <end position="109"/>
    </location>
</feature>
<organism evidence="3 4">
    <name type="scientific">Spirosoma linguale (strain ATCC 33905 / DSM 74 / LMG 10896 / Claus 1)</name>
    <dbReference type="NCBI Taxonomy" id="504472"/>
    <lineage>
        <taxon>Bacteria</taxon>
        <taxon>Pseudomonadati</taxon>
        <taxon>Bacteroidota</taxon>
        <taxon>Cytophagia</taxon>
        <taxon>Cytophagales</taxon>
        <taxon>Cytophagaceae</taxon>
        <taxon>Spirosoma</taxon>
    </lineage>
</organism>
<name>D2QUG1_SPILD</name>
<evidence type="ECO:0000256" key="1">
    <source>
        <dbReference type="SAM" id="MobiDB-lite"/>
    </source>
</evidence>
<dbReference type="KEGG" id="sli:Slin_6486"/>
<keyword evidence="2" id="KW-0472">Membrane</keyword>
<evidence type="ECO:0000313" key="3">
    <source>
        <dbReference type="EMBL" id="ADB42443.1"/>
    </source>
</evidence>
<feature type="compositionally biased region" description="Low complexity" evidence="1">
    <location>
        <begin position="137"/>
        <end position="152"/>
    </location>
</feature>
<keyword evidence="2" id="KW-1133">Transmembrane helix</keyword>
<keyword evidence="2" id="KW-0812">Transmembrane</keyword>
<dbReference type="eggNOG" id="COG5662">
    <property type="taxonomic scope" value="Bacteria"/>
</dbReference>
<dbReference type="RefSeq" id="WP_012930925.1">
    <property type="nucleotide sequence ID" value="NC_013730.1"/>
</dbReference>
<dbReference type="Proteomes" id="UP000002028">
    <property type="component" value="Chromosome"/>
</dbReference>
<dbReference type="HOGENOM" id="CLU_1057301_0_0_10"/>
<evidence type="ECO:0008006" key="5">
    <source>
        <dbReference type="Google" id="ProtNLM"/>
    </source>
</evidence>
<dbReference type="AlphaFoldDB" id="D2QUG1"/>
<dbReference type="STRING" id="504472.Slin_6486"/>
<dbReference type="EMBL" id="CP001769">
    <property type="protein sequence ID" value="ADB42443.1"/>
    <property type="molecule type" value="Genomic_DNA"/>
</dbReference>
<reference evidence="3 4" key="1">
    <citation type="journal article" date="2010" name="Stand. Genomic Sci.">
        <title>Complete genome sequence of Spirosoma linguale type strain (1).</title>
        <authorList>
            <person name="Lail K."/>
            <person name="Sikorski J."/>
            <person name="Saunders E."/>
            <person name="Lapidus A."/>
            <person name="Glavina Del Rio T."/>
            <person name="Copeland A."/>
            <person name="Tice H."/>
            <person name="Cheng J.-F."/>
            <person name="Lucas S."/>
            <person name="Nolan M."/>
            <person name="Bruce D."/>
            <person name="Goodwin L."/>
            <person name="Pitluck S."/>
            <person name="Ivanova N."/>
            <person name="Mavromatis K."/>
            <person name="Ovchinnikova G."/>
            <person name="Pati A."/>
            <person name="Chen A."/>
            <person name="Palaniappan K."/>
            <person name="Land M."/>
            <person name="Hauser L."/>
            <person name="Chang Y.-J."/>
            <person name="Jeffries C.D."/>
            <person name="Chain P."/>
            <person name="Brettin T."/>
            <person name="Detter J.C."/>
            <person name="Schuetze A."/>
            <person name="Rohde M."/>
            <person name="Tindall B.J."/>
            <person name="Goeker M."/>
            <person name="Bristow J."/>
            <person name="Eisen J.A."/>
            <person name="Markowitz V."/>
            <person name="Hugenholtz P."/>
            <person name="Kyrpides N.C."/>
            <person name="Klenk H.-P."/>
            <person name="Chen F."/>
        </authorList>
    </citation>
    <scope>NUCLEOTIDE SEQUENCE [LARGE SCALE GENOMIC DNA]</scope>
    <source>
        <strain evidence="4">ATCC 33905 / DSM 74 / LMG 10896 / Claus 1</strain>
    </source>
</reference>
<keyword evidence="4" id="KW-1185">Reference proteome</keyword>
<sequence length="290" mass="32677">MEELNDQQHEDIAAYLTNRMPPDQRPVFEAEVLQNKALQDELALQRRIRRGVHLANNRRDVADMYARVKQELDNEEAEAKTGVVKRPNWYVPMAWVAAALIFIVAGLFLRPAIDRLFNLSGSEIGQHHRPPHRTGQDTLSSDTSSSVSPTDTIHMPITDPSNLDMDRQLADTYFKAIPKSSPPPIVLPNEEVDAGALTDSEAVGRDSIAVLQAISLLQKQRTTRAIPVLQQTVLEGYPGHWRNTAEWYLALGYLRNHQRPQALAVLDRVAHIEGHPYQVEAKKLVKALKR</sequence>
<accession>D2QUG1</accession>
<feature type="region of interest" description="Disordered" evidence="1">
    <location>
        <begin position="123"/>
        <end position="161"/>
    </location>
</feature>
<protein>
    <recommendedName>
        <fullName evidence="5">Tetratricopeptide repeat protein</fullName>
    </recommendedName>
</protein>
<evidence type="ECO:0000313" key="4">
    <source>
        <dbReference type="Proteomes" id="UP000002028"/>
    </source>
</evidence>
<gene>
    <name evidence="3" type="ordered locus">Slin_6486</name>
</gene>